<evidence type="ECO:0000259" key="1">
    <source>
        <dbReference type="PROSITE" id="PS51340"/>
    </source>
</evidence>
<accession>A0ABS9TFT9</accession>
<proteinExistence type="predicted"/>
<feature type="domain" description="MOSC" evidence="1">
    <location>
        <begin position="38"/>
        <end position="172"/>
    </location>
</feature>
<evidence type="ECO:0000313" key="3">
    <source>
        <dbReference type="Proteomes" id="UP001299970"/>
    </source>
</evidence>
<gene>
    <name evidence="2" type="ORF">MMF94_17095</name>
</gene>
<dbReference type="PANTHER" id="PTHR30212:SF2">
    <property type="entry name" value="PROTEIN YIIM"/>
    <property type="match status" value="1"/>
</dbReference>
<evidence type="ECO:0000313" key="2">
    <source>
        <dbReference type="EMBL" id="MCH6167404.1"/>
    </source>
</evidence>
<protein>
    <submittedName>
        <fullName evidence="2">MOSC domain-containing protein</fullName>
    </submittedName>
</protein>
<dbReference type="RefSeq" id="WP_241037768.1">
    <property type="nucleotide sequence ID" value="NZ_BAAAJF010000005.1"/>
</dbReference>
<dbReference type="EMBL" id="JAKXMK010000013">
    <property type="protein sequence ID" value="MCH6167404.1"/>
    <property type="molecule type" value="Genomic_DNA"/>
</dbReference>
<dbReference type="PANTHER" id="PTHR30212">
    <property type="entry name" value="PROTEIN YIIM"/>
    <property type="match status" value="1"/>
</dbReference>
<dbReference type="SUPFAM" id="SSF50800">
    <property type="entry name" value="PK beta-barrel domain-like"/>
    <property type="match status" value="1"/>
</dbReference>
<dbReference type="InterPro" id="IPR052353">
    <property type="entry name" value="Benzoxazolinone_Detox_Enz"/>
</dbReference>
<dbReference type="PROSITE" id="PS51340">
    <property type="entry name" value="MOSC"/>
    <property type="match status" value="1"/>
</dbReference>
<dbReference type="Pfam" id="PF03473">
    <property type="entry name" value="MOSC"/>
    <property type="match status" value="1"/>
</dbReference>
<dbReference type="Gene3D" id="2.40.33.20">
    <property type="entry name" value="PK beta-barrel domain-like"/>
    <property type="match status" value="1"/>
</dbReference>
<sequence length="222" mass="23489">MTTSTGPGVEGRVESVNLAVVRTGEWTMQKGRSGIDKRPVDHSVLLTADGVEGDTICDLKHHGGPDQAVYAYSCDDLAFWAAELGQPLSPGAVGENLTLSGVDCSGAVVGERWQIGAAVLQVRGPRIPCRVFAGFRGVPDLVKRFIAAGRPGAYLAVLRPAAVKGGDTVRVVDRPAHGVTVAHILAARTGERTLLPQVATAREHLGVRGRAWLDRTLDVTRT</sequence>
<name>A0ABS9TFT9_9PSEU</name>
<keyword evidence="3" id="KW-1185">Reference proteome</keyword>
<dbReference type="Proteomes" id="UP001299970">
    <property type="component" value="Unassembled WGS sequence"/>
</dbReference>
<reference evidence="2 3" key="1">
    <citation type="submission" date="2022-03" db="EMBL/GenBank/DDBJ databases">
        <title>Pseudonocardia alaer sp. nov., a novel actinomycete isolated from reed forest soil.</title>
        <authorList>
            <person name="Wang L."/>
        </authorList>
    </citation>
    <scope>NUCLEOTIDE SEQUENCE [LARGE SCALE GENOMIC DNA]</scope>
    <source>
        <strain evidence="2 3">Y-16303</strain>
    </source>
</reference>
<comment type="caution">
    <text evidence="2">The sequence shown here is derived from an EMBL/GenBank/DDBJ whole genome shotgun (WGS) entry which is preliminary data.</text>
</comment>
<organism evidence="2 3">
    <name type="scientific">Pseudonocardia alaniniphila</name>
    <dbReference type="NCBI Taxonomy" id="75291"/>
    <lineage>
        <taxon>Bacteria</taxon>
        <taxon>Bacillati</taxon>
        <taxon>Actinomycetota</taxon>
        <taxon>Actinomycetes</taxon>
        <taxon>Pseudonocardiales</taxon>
        <taxon>Pseudonocardiaceae</taxon>
        <taxon>Pseudonocardia</taxon>
    </lineage>
</organism>
<dbReference type="InterPro" id="IPR011037">
    <property type="entry name" value="Pyrv_Knase-like_insert_dom_sf"/>
</dbReference>
<dbReference type="InterPro" id="IPR005302">
    <property type="entry name" value="MoCF_Sase_C"/>
</dbReference>